<keyword evidence="1" id="KW-0472">Membrane</keyword>
<reference evidence="2" key="1">
    <citation type="submission" date="2014-11" db="EMBL/GenBank/DDBJ databases">
        <authorList>
            <person name="Amaro Gonzalez C."/>
        </authorList>
    </citation>
    <scope>NUCLEOTIDE SEQUENCE</scope>
</reference>
<sequence>MKVDAFDCGVWRVGTSVKSIGGDLYEICTCCTTVNGHSIFSFGHCHLRYVRGKTATFIIMILMIIIMMCKYGLGSLITLKQSHRTQMYKD</sequence>
<dbReference type="EMBL" id="GBXM01025912">
    <property type="protein sequence ID" value="JAH82665.1"/>
    <property type="molecule type" value="Transcribed_RNA"/>
</dbReference>
<keyword evidence="1" id="KW-0812">Transmembrane</keyword>
<evidence type="ECO:0000313" key="2">
    <source>
        <dbReference type="EMBL" id="JAH82665.1"/>
    </source>
</evidence>
<proteinExistence type="predicted"/>
<feature type="transmembrane region" description="Helical" evidence="1">
    <location>
        <begin position="57"/>
        <end position="79"/>
    </location>
</feature>
<accession>A0A0E9VZC5</accession>
<organism evidence="2">
    <name type="scientific">Anguilla anguilla</name>
    <name type="common">European freshwater eel</name>
    <name type="synonym">Muraena anguilla</name>
    <dbReference type="NCBI Taxonomy" id="7936"/>
    <lineage>
        <taxon>Eukaryota</taxon>
        <taxon>Metazoa</taxon>
        <taxon>Chordata</taxon>
        <taxon>Craniata</taxon>
        <taxon>Vertebrata</taxon>
        <taxon>Euteleostomi</taxon>
        <taxon>Actinopterygii</taxon>
        <taxon>Neopterygii</taxon>
        <taxon>Teleostei</taxon>
        <taxon>Anguilliformes</taxon>
        <taxon>Anguillidae</taxon>
        <taxon>Anguilla</taxon>
    </lineage>
</organism>
<protein>
    <submittedName>
        <fullName evidence="2">Uncharacterized protein</fullName>
    </submittedName>
</protein>
<reference evidence="2" key="2">
    <citation type="journal article" date="2015" name="Fish Shellfish Immunol.">
        <title>Early steps in the European eel (Anguilla anguilla)-Vibrio vulnificus interaction in the gills: Role of the RtxA13 toxin.</title>
        <authorList>
            <person name="Callol A."/>
            <person name="Pajuelo D."/>
            <person name="Ebbesson L."/>
            <person name="Teles M."/>
            <person name="MacKenzie S."/>
            <person name="Amaro C."/>
        </authorList>
    </citation>
    <scope>NUCLEOTIDE SEQUENCE</scope>
</reference>
<evidence type="ECO:0000256" key="1">
    <source>
        <dbReference type="SAM" id="Phobius"/>
    </source>
</evidence>
<keyword evidence="1" id="KW-1133">Transmembrane helix</keyword>
<name>A0A0E9VZC5_ANGAN</name>
<dbReference type="AlphaFoldDB" id="A0A0E9VZC5"/>